<keyword evidence="13" id="KW-1185">Reference proteome</keyword>
<dbReference type="CDD" id="cd00397">
    <property type="entry name" value="DNA_BRE_C"/>
    <property type="match status" value="1"/>
</dbReference>
<dbReference type="Gene3D" id="1.10.150.130">
    <property type="match status" value="1"/>
</dbReference>
<organism evidence="12 13">
    <name type="scientific">Bacillus phage FADO</name>
    <dbReference type="NCBI Taxonomy" id="2917160"/>
    <lineage>
        <taxon>Viruses</taxon>
        <taxon>Duplodnaviria</taxon>
        <taxon>Heunggongvirae</taxon>
        <taxon>Uroviricota</taxon>
        <taxon>Caudoviricetes</taxon>
        <taxon>Heleneionescovirinae</taxon>
        <taxon>Zhangjivirus</taxon>
        <taxon>Zhangjivirus fado</taxon>
    </lineage>
</organism>
<keyword evidence="4" id="KW-0378">Hydrolase</keyword>
<dbReference type="Pfam" id="PF00589">
    <property type="entry name" value="Phage_integrase"/>
    <property type="match status" value="1"/>
</dbReference>
<dbReference type="SUPFAM" id="SSF56349">
    <property type="entry name" value="DNA breaking-rejoining enzymes"/>
    <property type="match status" value="1"/>
</dbReference>
<keyword evidence="7" id="KW-0233">DNA recombination</keyword>
<feature type="domain" description="Tyr recombinase" evidence="10">
    <location>
        <begin position="133"/>
        <end position="328"/>
    </location>
</feature>
<dbReference type="GO" id="GO:0016787">
    <property type="term" value="F:hydrolase activity"/>
    <property type="evidence" value="ECO:0007669"/>
    <property type="project" value="UniProtKB-KW"/>
</dbReference>
<protein>
    <recommendedName>
        <fullName evidence="2">Integrase</fullName>
    </recommendedName>
</protein>
<evidence type="ECO:0000313" key="12">
    <source>
        <dbReference type="EMBL" id="UNY48877.1"/>
    </source>
</evidence>
<evidence type="ECO:0000256" key="1">
    <source>
        <dbReference type="ARBA" id="ARBA00008857"/>
    </source>
</evidence>
<evidence type="ECO:0000256" key="5">
    <source>
        <dbReference type="ARBA" id="ARBA00022908"/>
    </source>
</evidence>
<dbReference type="InterPro" id="IPR044068">
    <property type="entry name" value="CB"/>
</dbReference>
<dbReference type="InterPro" id="IPR050090">
    <property type="entry name" value="Tyrosine_recombinase_XerCD"/>
</dbReference>
<dbReference type="GO" id="GO:0044826">
    <property type="term" value="P:viral genome integration into host DNA"/>
    <property type="evidence" value="ECO:0007669"/>
    <property type="project" value="UniProtKB-KW"/>
</dbReference>
<evidence type="ECO:0000256" key="6">
    <source>
        <dbReference type="ARBA" id="ARBA00023125"/>
    </source>
</evidence>
<keyword evidence="8" id="KW-1179">Viral genome integration</keyword>
<feature type="domain" description="Core-binding (CB)" evidence="11">
    <location>
        <begin position="19"/>
        <end position="106"/>
    </location>
</feature>
<dbReference type="Pfam" id="PF13495">
    <property type="entry name" value="Phage_int_SAM_4"/>
    <property type="match status" value="1"/>
</dbReference>
<name>A0AAE9K6M5_9CAUD</name>
<reference evidence="12 13" key="1">
    <citation type="submission" date="2022-01" db="EMBL/GenBank/DDBJ databases">
        <authorList>
            <person name="Stokar-Avihail A."/>
        </authorList>
    </citation>
    <scope>NUCLEOTIDE SEQUENCE [LARGE SCALE GENOMIC DNA]</scope>
</reference>
<evidence type="ECO:0000256" key="3">
    <source>
        <dbReference type="ARBA" id="ARBA00022679"/>
    </source>
</evidence>
<evidence type="ECO:0000313" key="13">
    <source>
        <dbReference type="Proteomes" id="UP000831021"/>
    </source>
</evidence>
<dbReference type="GO" id="GO:0075713">
    <property type="term" value="P:establishment of integrated proviral latency"/>
    <property type="evidence" value="ECO:0007669"/>
    <property type="project" value="UniProtKB-KW"/>
</dbReference>
<proteinExistence type="inferred from homology"/>
<sequence length="328" mass="38696">MAKKIEEVTDHFWDNEVNPENREIIENFLEDKQELSPATRKQYTSALKIFAKWIHDTNRRGEDRLITDLKIRDALRYQNWLISKDLSPNAIKLKRSAVSSLCDHIEAFYSDLYPDFRNIFTKAVKSVPKVNKKQKDPLTKKELDTLVKALNEQEEYQKLAYLLYTYSTGCRREESRQLLKEVATYEKFTNKKGEQKNFYRTHPIRAKGKGKEGKVREFDFDERAMQAIRKWLEVRGEDDCPYVFASKTKDGYRQLSPNTFNLWCDKFSEILGKKVHPHLIRSTRATIANQEEGKDIKKIQKMLGHESSQTTEIYIVRDDSDDMDDLYE</sequence>
<dbReference type="PANTHER" id="PTHR30349">
    <property type="entry name" value="PHAGE INTEGRASE-RELATED"/>
    <property type="match status" value="1"/>
</dbReference>
<evidence type="ECO:0000256" key="9">
    <source>
        <dbReference type="PROSITE-ProRule" id="PRU01248"/>
    </source>
</evidence>
<dbReference type="PANTHER" id="PTHR30349:SF41">
    <property type="entry name" value="INTEGRASE_RECOMBINASE PROTEIN MJ0367-RELATED"/>
    <property type="match status" value="1"/>
</dbReference>
<dbReference type="Gene3D" id="1.10.443.10">
    <property type="entry name" value="Intergrase catalytic core"/>
    <property type="match status" value="1"/>
</dbReference>
<evidence type="ECO:0000259" key="11">
    <source>
        <dbReference type="PROSITE" id="PS51900"/>
    </source>
</evidence>
<comment type="similarity">
    <text evidence="1">Belongs to the 'phage' integrase family.</text>
</comment>
<evidence type="ECO:0000256" key="8">
    <source>
        <dbReference type="ARBA" id="ARBA00023195"/>
    </source>
</evidence>
<dbReference type="GO" id="GO:0006310">
    <property type="term" value="P:DNA recombination"/>
    <property type="evidence" value="ECO:0007669"/>
    <property type="project" value="UniProtKB-KW"/>
</dbReference>
<dbReference type="GO" id="GO:0016740">
    <property type="term" value="F:transferase activity"/>
    <property type="evidence" value="ECO:0007669"/>
    <property type="project" value="UniProtKB-KW"/>
</dbReference>
<dbReference type="InterPro" id="IPR013762">
    <property type="entry name" value="Integrase-like_cat_sf"/>
</dbReference>
<dbReference type="InterPro" id="IPR011010">
    <property type="entry name" value="DNA_brk_join_enz"/>
</dbReference>
<accession>A0AAE9K6M5</accession>
<dbReference type="GO" id="GO:0015074">
    <property type="term" value="P:DNA integration"/>
    <property type="evidence" value="ECO:0007669"/>
    <property type="project" value="UniProtKB-KW"/>
</dbReference>
<dbReference type="PROSITE" id="PS51898">
    <property type="entry name" value="TYR_RECOMBINASE"/>
    <property type="match status" value="1"/>
</dbReference>
<evidence type="ECO:0000259" key="10">
    <source>
        <dbReference type="PROSITE" id="PS51898"/>
    </source>
</evidence>
<dbReference type="GO" id="GO:0003677">
    <property type="term" value="F:DNA binding"/>
    <property type="evidence" value="ECO:0007669"/>
    <property type="project" value="UniProtKB-UniRule"/>
</dbReference>
<evidence type="ECO:0000256" key="7">
    <source>
        <dbReference type="ARBA" id="ARBA00023172"/>
    </source>
</evidence>
<dbReference type="PROSITE" id="PS51900">
    <property type="entry name" value="CB"/>
    <property type="match status" value="1"/>
</dbReference>
<keyword evidence="8" id="KW-1160">Virus entry into host cell</keyword>
<evidence type="ECO:0000256" key="4">
    <source>
        <dbReference type="ARBA" id="ARBA00022801"/>
    </source>
</evidence>
<keyword evidence="6 9" id="KW-0238">DNA-binding</keyword>
<dbReference type="Proteomes" id="UP000831021">
    <property type="component" value="Segment"/>
</dbReference>
<dbReference type="InterPro" id="IPR010998">
    <property type="entry name" value="Integrase_recombinase_N"/>
</dbReference>
<dbReference type="EMBL" id="OM236516">
    <property type="protein sequence ID" value="UNY48877.1"/>
    <property type="molecule type" value="Genomic_DNA"/>
</dbReference>
<keyword evidence="3" id="KW-0808">Transferase</keyword>
<evidence type="ECO:0000256" key="2">
    <source>
        <dbReference type="ARBA" id="ARBA00016082"/>
    </source>
</evidence>
<dbReference type="InterPro" id="IPR004107">
    <property type="entry name" value="Integrase_SAM-like_N"/>
</dbReference>
<gene>
    <name evidence="12" type="ORF">fado_162</name>
</gene>
<keyword evidence="5" id="KW-0229">DNA integration</keyword>
<dbReference type="InterPro" id="IPR002104">
    <property type="entry name" value="Integrase_catalytic"/>
</dbReference>